<keyword evidence="1" id="KW-0812">Transmembrane</keyword>
<keyword evidence="1" id="KW-0472">Membrane</keyword>
<sequence>MQYVFIIILGMLAGLHAACYGAYKDSPYEKFILSRFFREIIIGTLSSLFVLLFIKTNGISFVILFLSFVACSRIFTETYKQFIRQEPQHIYKIPSMVHIFRIIPTSRLKRLILGILAFTTFILLIASALKIYNFLPPSISGPFLGLFTGLITGVGGAYKDGFFEGFELRKFFRSPTLGLLSGFLLSFFAHTPLFLLLATWGLERMVVEFYKGFIKSKYVPGKFNFTKARYPQFFKKRKKIIPIYVSTWVFLIALFLVEI</sequence>
<evidence type="ECO:0000313" key="2">
    <source>
        <dbReference type="EMBL" id="OGG13489.1"/>
    </source>
</evidence>
<dbReference type="Proteomes" id="UP000177383">
    <property type="component" value="Unassembled WGS sequence"/>
</dbReference>
<dbReference type="AlphaFoldDB" id="A0A1F5ZLY0"/>
<feature type="transmembrane region" description="Helical" evidence="1">
    <location>
        <begin position="240"/>
        <end position="257"/>
    </location>
</feature>
<keyword evidence="1" id="KW-1133">Transmembrane helix</keyword>
<feature type="transmembrane region" description="Helical" evidence="1">
    <location>
        <begin position="35"/>
        <end position="53"/>
    </location>
</feature>
<protein>
    <submittedName>
        <fullName evidence="2">Uncharacterized protein</fullName>
    </submittedName>
</protein>
<gene>
    <name evidence="2" type="ORF">A2773_03200</name>
</gene>
<feature type="transmembrane region" description="Helical" evidence="1">
    <location>
        <begin position="111"/>
        <end position="132"/>
    </location>
</feature>
<comment type="caution">
    <text evidence="2">The sequence shown here is derived from an EMBL/GenBank/DDBJ whole genome shotgun (WGS) entry which is preliminary data.</text>
</comment>
<name>A0A1F5ZLY0_9BACT</name>
<evidence type="ECO:0000256" key="1">
    <source>
        <dbReference type="SAM" id="Phobius"/>
    </source>
</evidence>
<feature type="transmembrane region" description="Helical" evidence="1">
    <location>
        <begin position="6"/>
        <end position="23"/>
    </location>
</feature>
<evidence type="ECO:0000313" key="3">
    <source>
        <dbReference type="Proteomes" id="UP000177383"/>
    </source>
</evidence>
<feature type="transmembrane region" description="Helical" evidence="1">
    <location>
        <begin position="179"/>
        <end position="202"/>
    </location>
</feature>
<dbReference type="STRING" id="1798375.A2773_03200"/>
<feature type="transmembrane region" description="Helical" evidence="1">
    <location>
        <begin position="59"/>
        <end position="76"/>
    </location>
</feature>
<accession>A0A1F5ZLY0</accession>
<organism evidence="2 3">
    <name type="scientific">Candidatus Gottesmanbacteria bacterium RIFCSPHIGHO2_01_FULL_39_10</name>
    <dbReference type="NCBI Taxonomy" id="1798375"/>
    <lineage>
        <taxon>Bacteria</taxon>
        <taxon>Candidatus Gottesmaniibacteriota</taxon>
    </lineage>
</organism>
<reference evidence="2 3" key="1">
    <citation type="journal article" date="2016" name="Nat. Commun.">
        <title>Thousands of microbial genomes shed light on interconnected biogeochemical processes in an aquifer system.</title>
        <authorList>
            <person name="Anantharaman K."/>
            <person name="Brown C.T."/>
            <person name="Hug L.A."/>
            <person name="Sharon I."/>
            <person name="Castelle C.J."/>
            <person name="Probst A.J."/>
            <person name="Thomas B.C."/>
            <person name="Singh A."/>
            <person name="Wilkins M.J."/>
            <person name="Karaoz U."/>
            <person name="Brodie E.L."/>
            <person name="Williams K.H."/>
            <person name="Hubbard S.S."/>
            <person name="Banfield J.F."/>
        </authorList>
    </citation>
    <scope>NUCLEOTIDE SEQUENCE [LARGE SCALE GENOMIC DNA]</scope>
</reference>
<proteinExistence type="predicted"/>
<feature type="transmembrane region" description="Helical" evidence="1">
    <location>
        <begin position="138"/>
        <end position="158"/>
    </location>
</feature>
<dbReference type="EMBL" id="MFJE01000051">
    <property type="protein sequence ID" value="OGG13489.1"/>
    <property type="molecule type" value="Genomic_DNA"/>
</dbReference>